<dbReference type="InterPro" id="IPR020904">
    <property type="entry name" value="Sc_DH/Rdtase_CS"/>
</dbReference>
<dbReference type="SMART" id="SM00822">
    <property type="entry name" value="PKS_KR"/>
    <property type="match status" value="1"/>
</dbReference>
<feature type="domain" description="Ketoreductase" evidence="3">
    <location>
        <begin position="93"/>
        <end position="262"/>
    </location>
</feature>
<dbReference type="AlphaFoldDB" id="A0AA91PCD9"/>
<dbReference type="PRINTS" id="PR00081">
    <property type="entry name" value="GDHRDH"/>
</dbReference>
<evidence type="ECO:0000256" key="1">
    <source>
        <dbReference type="ARBA" id="ARBA00006484"/>
    </source>
</evidence>
<dbReference type="Proteomes" id="UP000193577">
    <property type="component" value="Unassembled WGS sequence"/>
</dbReference>
<dbReference type="SUPFAM" id="SSF51735">
    <property type="entry name" value="NAD(P)-binding Rossmann-fold domains"/>
    <property type="match status" value="1"/>
</dbReference>
<dbReference type="PRINTS" id="PR00080">
    <property type="entry name" value="SDRFAMILY"/>
</dbReference>
<proteinExistence type="inferred from homology"/>
<dbReference type="FunFam" id="3.40.50.720:FF:000084">
    <property type="entry name" value="Short-chain dehydrogenase reductase"/>
    <property type="match status" value="1"/>
</dbReference>
<dbReference type="InterPro" id="IPR057326">
    <property type="entry name" value="KR_dom"/>
</dbReference>
<keyword evidence="5" id="KW-1185">Reference proteome</keyword>
<dbReference type="EMBL" id="NCXO01000040">
    <property type="protein sequence ID" value="OSC31867.1"/>
    <property type="molecule type" value="Genomic_DNA"/>
</dbReference>
<evidence type="ECO:0000313" key="5">
    <source>
        <dbReference type="Proteomes" id="UP000193577"/>
    </source>
</evidence>
<reference evidence="4 5" key="1">
    <citation type="submission" date="2017-04" db="EMBL/GenBank/DDBJ databases">
        <title>The new phylogeny of genus Mycobacterium.</title>
        <authorList>
            <person name="Tortoli E."/>
            <person name="Trovato A."/>
            <person name="Cirillo D.M."/>
        </authorList>
    </citation>
    <scope>NUCLEOTIDE SEQUENCE [LARGE SCALE GENOMIC DNA]</scope>
    <source>
        <strain evidence="4 5">KCTC 19819</strain>
    </source>
</reference>
<dbReference type="PANTHER" id="PTHR42760:SF40">
    <property type="entry name" value="3-OXOACYL-[ACYL-CARRIER-PROTEIN] REDUCTASE, CHLOROPLASTIC"/>
    <property type="match status" value="1"/>
</dbReference>
<dbReference type="CDD" id="cd05233">
    <property type="entry name" value="SDR_c"/>
    <property type="match status" value="1"/>
</dbReference>
<dbReference type="InterPro" id="IPR002347">
    <property type="entry name" value="SDR_fam"/>
</dbReference>
<dbReference type="PANTHER" id="PTHR42760">
    <property type="entry name" value="SHORT-CHAIN DEHYDROGENASES/REDUCTASES FAMILY MEMBER"/>
    <property type="match status" value="1"/>
</dbReference>
<dbReference type="NCBIfam" id="NF005559">
    <property type="entry name" value="PRK07231.1"/>
    <property type="match status" value="1"/>
</dbReference>
<dbReference type="GO" id="GO:0030497">
    <property type="term" value="P:fatty acid elongation"/>
    <property type="evidence" value="ECO:0007669"/>
    <property type="project" value="TreeGrafter"/>
</dbReference>
<sequence length="342" mass="35159">MHRGLVAQRLIPAVRALHGGRLQRVEVVDPQGVLAGPGCGGLGQLPPPCSVWESGTRGSRHRLTNWFANIIVSYIISKGSDPDDRFDREVDVPTALVTGAAHGIGRAIAARLAADGAEVVVADVDGEAAEATATALGARAVRCDVRDEDSVAELAASLDELDVLVNNAGIWRSASLADARRDDVEAVLDTNVVGSWLVTRAVVEKFPDRGGAIVNLTSVLADLGGVGRGLYPASKAAIVALTKQMAAEYAPRGIRVNAVGPGLVLTEGTAGEFADPGLRDAIGAAMPLGRLGNPDDVAAAVAFLASPSAGYVTGQTLFVDGGWSVNGSAFIGTAVQQYLATL</sequence>
<dbReference type="Pfam" id="PF13561">
    <property type="entry name" value="adh_short_C2"/>
    <property type="match status" value="1"/>
</dbReference>
<comment type="similarity">
    <text evidence="1">Belongs to the short-chain dehydrogenases/reductases (SDR) family.</text>
</comment>
<evidence type="ECO:0000256" key="2">
    <source>
        <dbReference type="ARBA" id="ARBA00023002"/>
    </source>
</evidence>
<dbReference type="InterPro" id="IPR036291">
    <property type="entry name" value="NAD(P)-bd_dom_sf"/>
</dbReference>
<name>A0AA91PCD9_9MYCO</name>
<gene>
    <name evidence="4" type="ORF">B8W67_15675</name>
</gene>
<protein>
    <recommendedName>
        <fullName evidence="3">Ketoreductase domain-containing protein</fullName>
    </recommendedName>
</protein>
<accession>A0AA91PCD9</accession>
<evidence type="ECO:0000259" key="3">
    <source>
        <dbReference type="SMART" id="SM00822"/>
    </source>
</evidence>
<comment type="caution">
    <text evidence="4">The sequence shown here is derived from an EMBL/GenBank/DDBJ whole genome shotgun (WGS) entry which is preliminary data.</text>
</comment>
<dbReference type="PROSITE" id="PS00061">
    <property type="entry name" value="ADH_SHORT"/>
    <property type="match status" value="1"/>
</dbReference>
<evidence type="ECO:0000313" key="4">
    <source>
        <dbReference type="EMBL" id="OSC31867.1"/>
    </source>
</evidence>
<keyword evidence="2" id="KW-0560">Oxidoreductase</keyword>
<dbReference type="GO" id="GO:0016616">
    <property type="term" value="F:oxidoreductase activity, acting on the CH-OH group of donors, NAD or NADP as acceptor"/>
    <property type="evidence" value="ECO:0007669"/>
    <property type="project" value="UniProtKB-ARBA"/>
</dbReference>
<dbReference type="Gene3D" id="3.40.50.720">
    <property type="entry name" value="NAD(P)-binding Rossmann-like Domain"/>
    <property type="match status" value="1"/>
</dbReference>
<organism evidence="4 5">
    <name type="scientific">Mycolicibacillus koreensis</name>
    <dbReference type="NCBI Taxonomy" id="1069220"/>
    <lineage>
        <taxon>Bacteria</taxon>
        <taxon>Bacillati</taxon>
        <taxon>Actinomycetota</taxon>
        <taxon>Actinomycetes</taxon>
        <taxon>Mycobacteriales</taxon>
        <taxon>Mycobacteriaceae</taxon>
        <taxon>Mycolicibacillus</taxon>
    </lineage>
</organism>